<protein>
    <submittedName>
        <fullName evidence="2">Uncharacterized protein</fullName>
    </submittedName>
</protein>
<keyword evidence="1" id="KW-1133">Transmembrane helix</keyword>
<sequence length="78" mass="9270">GRGNFQYYKVIYFLFLFTTDKFLRACLFVYLIFYKVVILKNINLTINTLTLLVGRWIFVKYESKKVKSSQSLKGSKLK</sequence>
<reference evidence="2" key="1">
    <citation type="journal article" date="2011" name="Insect Biochem. Mol. Biol.">
        <title>Transcriptome and gene expression profile of ovarian follicle tissue of the triatomine bug Rhodnius prolixus.</title>
        <authorList>
            <person name="Medeiros M.N."/>
            <person name="Logullo R."/>
            <person name="Ramos I.B."/>
            <person name="Sorgine M.H."/>
            <person name="Paiva-Silva G.O."/>
            <person name="Mesquita R.D."/>
            <person name="Machado E.A."/>
            <person name="Coutinho M.A."/>
            <person name="Masuda H."/>
            <person name="Capurro M.L."/>
            <person name="Ribeiro J.M."/>
            <person name="Cardoso Braz G.R."/>
            <person name="Oliveira P.L."/>
        </authorList>
    </citation>
    <scope>NUCLEOTIDE SEQUENCE</scope>
    <source>
        <tissue evidence="2">Ovary</tissue>
    </source>
</reference>
<dbReference type="AlphaFoldDB" id="G1K0E6"/>
<feature type="non-terminal residue" evidence="2">
    <location>
        <position position="1"/>
    </location>
</feature>
<feature type="non-terminal residue" evidence="2">
    <location>
        <position position="78"/>
    </location>
</feature>
<keyword evidence="1" id="KW-0812">Transmembrane</keyword>
<feature type="transmembrane region" description="Helical" evidence="1">
    <location>
        <begin position="38"/>
        <end position="58"/>
    </location>
</feature>
<evidence type="ECO:0000313" key="2">
    <source>
        <dbReference type="EMBL" id="AEL79257.1"/>
    </source>
</evidence>
<accession>G1K0E6</accession>
<proteinExistence type="evidence at transcript level"/>
<dbReference type="EMBL" id="JO495028">
    <property type="protein sequence ID" value="AEL79257.1"/>
    <property type="molecule type" value="mRNA"/>
</dbReference>
<keyword evidence="1" id="KW-0472">Membrane</keyword>
<organism evidence="2">
    <name type="scientific">Rhodnius prolixus</name>
    <name type="common">Triatomid bug</name>
    <dbReference type="NCBI Taxonomy" id="13249"/>
    <lineage>
        <taxon>Eukaryota</taxon>
        <taxon>Metazoa</taxon>
        <taxon>Ecdysozoa</taxon>
        <taxon>Arthropoda</taxon>
        <taxon>Hexapoda</taxon>
        <taxon>Insecta</taxon>
        <taxon>Pterygota</taxon>
        <taxon>Neoptera</taxon>
        <taxon>Paraneoptera</taxon>
        <taxon>Hemiptera</taxon>
        <taxon>Heteroptera</taxon>
        <taxon>Panheteroptera</taxon>
        <taxon>Cimicomorpha</taxon>
        <taxon>Reduviidae</taxon>
        <taxon>Triatominae</taxon>
        <taxon>Rhodnius</taxon>
    </lineage>
</organism>
<feature type="transmembrane region" description="Helical" evidence="1">
    <location>
        <begin position="12"/>
        <end position="32"/>
    </location>
</feature>
<name>G1K0E6_RHOPR</name>
<evidence type="ECO:0000256" key="1">
    <source>
        <dbReference type="SAM" id="Phobius"/>
    </source>
</evidence>